<proteinExistence type="predicted"/>
<organism evidence="2">
    <name type="scientific">viral metagenome</name>
    <dbReference type="NCBI Taxonomy" id="1070528"/>
    <lineage>
        <taxon>unclassified sequences</taxon>
        <taxon>metagenomes</taxon>
        <taxon>organismal metagenomes</taxon>
    </lineage>
</organism>
<dbReference type="GO" id="GO:0008171">
    <property type="term" value="F:O-methyltransferase activity"/>
    <property type="evidence" value="ECO:0007669"/>
    <property type="project" value="TreeGrafter"/>
</dbReference>
<dbReference type="NCBIfam" id="TIGR01444">
    <property type="entry name" value="fkbM_fam"/>
    <property type="match status" value="1"/>
</dbReference>
<evidence type="ECO:0000259" key="1">
    <source>
        <dbReference type="Pfam" id="PF05050"/>
    </source>
</evidence>
<dbReference type="PANTHER" id="PTHR36973">
    <property type="entry name" value="SLL1456 PROTEIN-RELATED"/>
    <property type="match status" value="1"/>
</dbReference>
<dbReference type="EMBL" id="MN740666">
    <property type="protein sequence ID" value="QHS80042.1"/>
    <property type="molecule type" value="Genomic_DNA"/>
</dbReference>
<sequence>MDIYKFIYDLNIKIFVEIGCHFGEDTRRFRKMLPLARIVGFEPDPRNIKIIRDTGIDRICEFHPIALSNKSESRQFFMSSGSVGDRVTDQQHRENDWTSSSSLKVPTGHLEEHKWITFPTFTLVQCRRLDDIETLQGAVIDFIWADVQGAEDLVFSGAKDTLTRTRFVYTEYGTNLYEGQLNRDQLIALFGPKWSVIHDFGGDILLKNMAM</sequence>
<name>A0A6C0AJY7_9ZZZZ</name>
<protein>
    <recommendedName>
        <fullName evidence="1">Methyltransferase FkbM domain-containing protein</fullName>
    </recommendedName>
</protein>
<dbReference type="Pfam" id="PF05050">
    <property type="entry name" value="Methyltransf_21"/>
    <property type="match status" value="1"/>
</dbReference>
<dbReference type="AlphaFoldDB" id="A0A6C0AJY7"/>
<dbReference type="InterPro" id="IPR006342">
    <property type="entry name" value="FkbM_mtfrase"/>
</dbReference>
<dbReference type="Gene3D" id="3.40.50.150">
    <property type="entry name" value="Vaccinia Virus protein VP39"/>
    <property type="match status" value="1"/>
</dbReference>
<feature type="domain" description="Methyltransferase FkbM" evidence="1">
    <location>
        <begin position="18"/>
        <end position="180"/>
    </location>
</feature>
<reference evidence="2" key="1">
    <citation type="journal article" date="2020" name="Nature">
        <title>Giant virus diversity and host interactions through global metagenomics.</title>
        <authorList>
            <person name="Schulz F."/>
            <person name="Roux S."/>
            <person name="Paez-Espino D."/>
            <person name="Jungbluth S."/>
            <person name="Walsh D.A."/>
            <person name="Denef V.J."/>
            <person name="McMahon K.D."/>
            <person name="Konstantinidis K.T."/>
            <person name="Eloe-Fadrosh E.A."/>
            <person name="Kyrpides N.C."/>
            <person name="Woyke T."/>
        </authorList>
    </citation>
    <scope>NUCLEOTIDE SEQUENCE</scope>
    <source>
        <strain evidence="2">GVMAG-S-1035375-24</strain>
    </source>
</reference>
<dbReference type="SUPFAM" id="SSF53335">
    <property type="entry name" value="S-adenosyl-L-methionine-dependent methyltransferases"/>
    <property type="match status" value="1"/>
</dbReference>
<dbReference type="InterPro" id="IPR053188">
    <property type="entry name" value="FkbM_Methyltransferase"/>
</dbReference>
<dbReference type="InterPro" id="IPR029063">
    <property type="entry name" value="SAM-dependent_MTases_sf"/>
</dbReference>
<dbReference type="PANTHER" id="PTHR36973:SF4">
    <property type="entry name" value="NODULATION PROTEIN"/>
    <property type="match status" value="1"/>
</dbReference>
<accession>A0A6C0AJY7</accession>
<evidence type="ECO:0000313" key="2">
    <source>
        <dbReference type="EMBL" id="QHS80042.1"/>
    </source>
</evidence>